<comment type="subcellular location">
    <subcellularLocation>
        <location evidence="11">Cytoplasm</location>
    </subcellularLocation>
    <subcellularLocation>
        <location evidence="1 11">Nucleus</location>
    </subcellularLocation>
    <subcellularLocation>
        <location evidence="11">Mitochondrion</location>
    </subcellularLocation>
</comment>
<evidence type="ECO:0000256" key="7">
    <source>
        <dbReference type="ARBA" id="ARBA00023242"/>
    </source>
</evidence>
<evidence type="ECO:0000313" key="14">
    <source>
        <dbReference type="RefSeq" id="XP_012877633.1"/>
    </source>
</evidence>
<accession>A0A1S3FM35</accession>
<dbReference type="GeneID" id="105989909"/>
<keyword evidence="5 10" id="KW-0378">Hydrolase</keyword>
<comment type="function">
    <text evidence="8 11">May contribute to the regulation of cell proliferation.</text>
</comment>
<dbReference type="Pfam" id="PF18290">
    <property type="entry name" value="Nudix_hydro"/>
    <property type="match status" value="1"/>
</dbReference>
<dbReference type="FunFam" id="3.40.630.30:FF:000062">
    <property type="entry name" value="Nucleoside diphosphate-linked moiety X motif 6"/>
    <property type="match status" value="1"/>
</dbReference>
<dbReference type="RefSeq" id="XP_012877633.1">
    <property type="nucleotide sequence ID" value="XM_013022179.1"/>
</dbReference>
<dbReference type="GO" id="GO:0005634">
    <property type="term" value="C:nucleus"/>
    <property type="evidence" value="ECO:0007669"/>
    <property type="project" value="UniProtKB-SubCell"/>
</dbReference>
<dbReference type="FunCoup" id="A0A1S3FM35">
    <property type="interactions" value="384"/>
</dbReference>
<dbReference type="PANTHER" id="PTHR13994:SF46">
    <property type="entry name" value="NUCLEOSIDE DIPHOSPHATE-LINKED MOIETY X MOTIF 6"/>
    <property type="match status" value="1"/>
</dbReference>
<dbReference type="SUPFAM" id="SSF55811">
    <property type="entry name" value="Nudix"/>
    <property type="match status" value="1"/>
</dbReference>
<dbReference type="InParanoid" id="A0A1S3FM35"/>
<sequence>MWPLLRGLSWRSALARAGRAPLQAGRRADSCYPGSAGELRGEPDRFGGVTVHLTQLHALGHLDAAAFQKALQAAIQQWQSEGRLAVWLHIPILQSRFIAPAATLGFRFHHAESDSSTLTLWLREGPSRLPGYATHQVGVAGQISQRKIIKLVNRSKLKNTWKFPGGLSEPGEDIGDTAIREVFEETGIKSEFRSLLSIRQQHRSPGAFGKSDMYIICRLNPNSFTIDFCHHECLRCEWMDLNALAKTENTTLITRRVARLLLYGYREGFDKIDFTMEELPAVYTGLFYKLYHKHLPDNYKTMTGID</sequence>
<dbReference type="Gene3D" id="4.10.80.100">
    <property type="match status" value="1"/>
</dbReference>
<dbReference type="InterPro" id="IPR020084">
    <property type="entry name" value="NUDIX_hydrolase_CS"/>
</dbReference>
<evidence type="ECO:0000256" key="8">
    <source>
        <dbReference type="ARBA" id="ARBA00057091"/>
    </source>
</evidence>
<evidence type="ECO:0000259" key="12">
    <source>
        <dbReference type="PROSITE" id="PS51462"/>
    </source>
</evidence>
<dbReference type="PRINTS" id="PR00502">
    <property type="entry name" value="NUDIXFAMILY"/>
</dbReference>
<dbReference type="FunFam" id="3.90.79.10:FF:000027">
    <property type="entry name" value="nucleoside diphosphate-linked moiety X motif 6"/>
    <property type="match status" value="1"/>
</dbReference>
<dbReference type="Proteomes" id="UP000081671">
    <property type="component" value="Unplaced"/>
</dbReference>
<dbReference type="PRINTS" id="PR01356">
    <property type="entry name" value="GFGPROTEIN"/>
</dbReference>
<dbReference type="STRING" id="10020.ENSDORP00000018696"/>
<dbReference type="EC" id="3.6.1.-" evidence="11"/>
<dbReference type="GO" id="GO:0051287">
    <property type="term" value="F:NAD binding"/>
    <property type="evidence" value="ECO:0007669"/>
    <property type="project" value="TreeGrafter"/>
</dbReference>
<keyword evidence="7 11" id="KW-0539">Nucleus</keyword>
<evidence type="ECO:0000256" key="2">
    <source>
        <dbReference type="ARBA" id="ARBA00005582"/>
    </source>
</evidence>
<dbReference type="GO" id="GO:0035529">
    <property type="term" value="F:NADH pyrophosphatase activity"/>
    <property type="evidence" value="ECO:0007669"/>
    <property type="project" value="TreeGrafter"/>
</dbReference>
<evidence type="ECO:0000256" key="1">
    <source>
        <dbReference type="ARBA" id="ARBA00004123"/>
    </source>
</evidence>
<evidence type="ECO:0000256" key="5">
    <source>
        <dbReference type="ARBA" id="ARBA00022801"/>
    </source>
</evidence>
<evidence type="ECO:0000256" key="10">
    <source>
        <dbReference type="RuleBase" id="RU003476"/>
    </source>
</evidence>
<protein>
    <recommendedName>
        <fullName evidence="9 11">Nucleoside diphosphate-linked moiety X motif 6</fullName>
        <shortName evidence="11">Nudix motif 6</shortName>
        <ecNumber evidence="11">3.6.1.-</ecNumber>
    </recommendedName>
</protein>
<dbReference type="CTD" id="11162"/>
<dbReference type="Pfam" id="PF00293">
    <property type="entry name" value="NUDIX"/>
    <property type="match status" value="1"/>
</dbReference>
<dbReference type="InterPro" id="IPR015797">
    <property type="entry name" value="NUDIX_hydrolase-like_dom_sf"/>
</dbReference>
<comment type="similarity">
    <text evidence="2 10">Belongs to the Nudix hydrolase family.</text>
</comment>
<keyword evidence="6 11" id="KW-0496">Mitochondrion</keyword>
<comment type="subunit">
    <text evidence="3 11">Monomer and homodimer.</text>
</comment>
<organism evidence="13 14">
    <name type="scientific">Dipodomys ordii</name>
    <name type="common">Ord's kangaroo rat</name>
    <dbReference type="NCBI Taxonomy" id="10020"/>
    <lineage>
        <taxon>Eukaryota</taxon>
        <taxon>Metazoa</taxon>
        <taxon>Chordata</taxon>
        <taxon>Craniata</taxon>
        <taxon>Vertebrata</taxon>
        <taxon>Euteleostomi</taxon>
        <taxon>Mammalia</taxon>
        <taxon>Eutheria</taxon>
        <taxon>Euarchontoglires</taxon>
        <taxon>Glires</taxon>
        <taxon>Rodentia</taxon>
        <taxon>Castorimorpha</taxon>
        <taxon>Heteromyidae</taxon>
        <taxon>Dipodomyinae</taxon>
        <taxon>Dipodomys</taxon>
    </lineage>
</organism>
<keyword evidence="13" id="KW-1185">Reference proteome</keyword>
<name>A0A1S3FM35_DIPOR</name>
<proteinExistence type="inferred from homology"/>
<dbReference type="InterPro" id="IPR003293">
    <property type="entry name" value="Nudix_hydrolase6-like"/>
</dbReference>
<dbReference type="InterPro" id="IPR000086">
    <property type="entry name" value="NUDIX_hydrolase_dom"/>
</dbReference>
<keyword evidence="4 11" id="KW-0963">Cytoplasm</keyword>
<dbReference type="AlphaFoldDB" id="A0A1S3FM35"/>
<evidence type="ECO:0000313" key="13">
    <source>
        <dbReference type="Proteomes" id="UP000081671"/>
    </source>
</evidence>
<evidence type="ECO:0000256" key="6">
    <source>
        <dbReference type="ARBA" id="ARBA00023128"/>
    </source>
</evidence>
<dbReference type="PANTHER" id="PTHR13994">
    <property type="entry name" value="NUDIX HYDROLASE RELATED"/>
    <property type="match status" value="1"/>
</dbReference>
<dbReference type="InterPro" id="IPR040618">
    <property type="entry name" value="Pre-Nudix"/>
</dbReference>
<dbReference type="PROSITE" id="PS00893">
    <property type="entry name" value="NUDIX_BOX"/>
    <property type="match status" value="1"/>
</dbReference>
<dbReference type="Gene3D" id="3.40.630.30">
    <property type="match status" value="1"/>
</dbReference>
<dbReference type="PROSITE" id="PS51462">
    <property type="entry name" value="NUDIX"/>
    <property type="match status" value="1"/>
</dbReference>
<dbReference type="Gene3D" id="3.90.79.10">
    <property type="entry name" value="Nucleoside Triphosphate Pyrophosphohydrolase"/>
    <property type="match status" value="1"/>
</dbReference>
<dbReference type="InterPro" id="IPR020476">
    <property type="entry name" value="Nudix_hydrolase"/>
</dbReference>
<dbReference type="FunFam" id="4.10.80.100:FF:000001">
    <property type="entry name" value="Nucleoside diphosphate-linked moiety X motif 6"/>
    <property type="match status" value="1"/>
</dbReference>
<evidence type="ECO:0000256" key="11">
    <source>
        <dbReference type="RuleBase" id="RU368106"/>
    </source>
</evidence>
<dbReference type="GO" id="GO:0005739">
    <property type="term" value="C:mitochondrion"/>
    <property type="evidence" value="ECO:0007669"/>
    <property type="project" value="UniProtKB-SubCell"/>
</dbReference>
<evidence type="ECO:0000256" key="9">
    <source>
        <dbReference type="ARBA" id="ARBA00068898"/>
    </source>
</evidence>
<dbReference type="KEGG" id="dord:105989909"/>
<dbReference type="OrthoDB" id="447842at2759"/>
<gene>
    <name evidence="14" type="primary">Nudt6</name>
</gene>
<reference evidence="14" key="1">
    <citation type="submission" date="2025-08" db="UniProtKB">
        <authorList>
            <consortium name="RefSeq"/>
        </authorList>
    </citation>
    <scope>IDENTIFICATION</scope>
    <source>
        <tissue evidence="14">Kidney</tissue>
    </source>
</reference>
<dbReference type="CDD" id="cd04670">
    <property type="entry name" value="NUDIX_ASFGF2_Nudt6"/>
    <property type="match status" value="1"/>
</dbReference>
<dbReference type="GO" id="GO:0047631">
    <property type="term" value="F:ADP-ribose diphosphatase activity"/>
    <property type="evidence" value="ECO:0007669"/>
    <property type="project" value="TreeGrafter"/>
</dbReference>
<evidence type="ECO:0000256" key="3">
    <source>
        <dbReference type="ARBA" id="ARBA00011407"/>
    </source>
</evidence>
<evidence type="ECO:0000256" key="4">
    <source>
        <dbReference type="ARBA" id="ARBA00022490"/>
    </source>
</evidence>
<feature type="domain" description="Nudix hydrolase" evidence="12">
    <location>
        <begin position="134"/>
        <end position="263"/>
    </location>
</feature>